<dbReference type="InterPro" id="IPR036249">
    <property type="entry name" value="Thioredoxin-like_sf"/>
</dbReference>
<dbReference type="PROSITE" id="PS50404">
    <property type="entry name" value="GST_NTER"/>
    <property type="match status" value="1"/>
</dbReference>
<dbReference type="CDD" id="cd03047">
    <property type="entry name" value="GST_N_2"/>
    <property type="match status" value="1"/>
</dbReference>
<sequence length="207" mass="23947">MLTILGRTSSINVRKVLWTCDELALDYQQEMWGNGFRETHQPDFLALNPNAQVPVLREGEFVLWESNTICRYLAASQPETALYPHAVRARAEVERWMDWQLGDLNNAWRYLFNARMRNTPAMPDPAQLAEGEASWNRHLTLLANQLEHTGAYVTGETFTLADIVLGLSVHRWLMTPMSRPALPAIDRYYDLLRERPAFARYATQQWP</sequence>
<dbReference type="Proteomes" id="UP000234240">
    <property type="component" value="Unassembled WGS sequence"/>
</dbReference>
<dbReference type="InterPro" id="IPR036282">
    <property type="entry name" value="Glutathione-S-Trfase_C_sf"/>
</dbReference>
<dbReference type="FunFam" id="3.40.30.10:FF:000039">
    <property type="entry name" value="Glutathione S-transferase domain"/>
    <property type="match status" value="1"/>
</dbReference>
<reference evidence="5 6" key="1">
    <citation type="submission" date="2017-12" db="EMBL/GenBank/DDBJ databases">
        <title>Characterization of six clinical isolates of Enterochimera gen. nov., a novel genus of the Yersiniaciae family and the three species Enterochimera arupensis sp. nov., Enterochimera coloradensis sp. nov, and Enterochimera californica sp. nov.</title>
        <authorList>
            <person name="Rossi A."/>
            <person name="Fisher M."/>
        </authorList>
    </citation>
    <scope>NUCLEOTIDE SEQUENCE [LARGE SCALE GENOMIC DNA]</scope>
    <source>
        <strain evidence="6">2015-Iso6</strain>
    </source>
</reference>
<feature type="domain" description="GST C-terminal" evidence="4">
    <location>
        <begin position="86"/>
        <end position="207"/>
    </location>
</feature>
<dbReference type="Pfam" id="PF13410">
    <property type="entry name" value="GST_C_2"/>
    <property type="match status" value="1"/>
</dbReference>
<comment type="similarity">
    <text evidence="1">Belongs to the GST superfamily.</text>
</comment>
<dbReference type="InterPro" id="IPR040079">
    <property type="entry name" value="Glutathione_S-Trfase"/>
</dbReference>
<keyword evidence="2 5" id="KW-0808">Transferase</keyword>
<dbReference type="Gene3D" id="3.40.30.10">
    <property type="entry name" value="Glutaredoxin"/>
    <property type="match status" value="1"/>
</dbReference>
<dbReference type="SFLD" id="SFLDG01150">
    <property type="entry name" value="Main.1:_Beta-like"/>
    <property type="match status" value="1"/>
</dbReference>
<gene>
    <name evidence="5" type="ORF">CYR55_01935</name>
</gene>
<dbReference type="Pfam" id="PF02798">
    <property type="entry name" value="GST_N"/>
    <property type="match status" value="1"/>
</dbReference>
<dbReference type="SUPFAM" id="SSF52833">
    <property type="entry name" value="Thioredoxin-like"/>
    <property type="match status" value="1"/>
</dbReference>
<dbReference type="SUPFAM" id="SSF47616">
    <property type="entry name" value="GST C-terminal domain-like"/>
    <property type="match status" value="1"/>
</dbReference>
<feature type="domain" description="GST N-terminal" evidence="3">
    <location>
        <begin position="1"/>
        <end position="81"/>
    </location>
</feature>
<dbReference type="SFLD" id="SFLDG00358">
    <property type="entry name" value="Main_(cytGST)"/>
    <property type="match status" value="1"/>
</dbReference>
<dbReference type="Gene3D" id="1.20.1050.10">
    <property type="match status" value="1"/>
</dbReference>
<dbReference type="PANTHER" id="PTHR44051:SF19">
    <property type="entry name" value="DISULFIDE-BOND OXIDOREDUCTASE YFCG"/>
    <property type="match status" value="1"/>
</dbReference>
<organism evidence="5 6">
    <name type="scientific">Chimaeribacter californicus</name>
    <dbReference type="NCBI Taxonomy" id="2060067"/>
    <lineage>
        <taxon>Bacteria</taxon>
        <taxon>Pseudomonadati</taxon>
        <taxon>Pseudomonadota</taxon>
        <taxon>Gammaproteobacteria</taxon>
        <taxon>Enterobacterales</taxon>
        <taxon>Yersiniaceae</taxon>
        <taxon>Chimaeribacter</taxon>
    </lineage>
</organism>
<dbReference type="EMBL" id="PJZF01000001">
    <property type="protein sequence ID" value="PLR41615.1"/>
    <property type="molecule type" value="Genomic_DNA"/>
</dbReference>
<dbReference type="InterPro" id="IPR004045">
    <property type="entry name" value="Glutathione_S-Trfase_N"/>
</dbReference>
<dbReference type="RefSeq" id="WP_101814466.1">
    <property type="nucleotide sequence ID" value="NZ_PJZF01000001.1"/>
</dbReference>
<evidence type="ECO:0000256" key="1">
    <source>
        <dbReference type="ARBA" id="ARBA00007409"/>
    </source>
</evidence>
<dbReference type="AlphaFoldDB" id="A0A2N5EGG7"/>
<dbReference type="PROSITE" id="PS50405">
    <property type="entry name" value="GST_CTER"/>
    <property type="match status" value="1"/>
</dbReference>
<comment type="caution">
    <text evidence="5">The sequence shown here is derived from an EMBL/GenBank/DDBJ whole genome shotgun (WGS) entry which is preliminary data.</text>
</comment>
<evidence type="ECO:0000313" key="6">
    <source>
        <dbReference type="Proteomes" id="UP000234240"/>
    </source>
</evidence>
<name>A0A2N5EGG7_9GAMM</name>
<protein>
    <submittedName>
        <fullName evidence="5">Glutathione S-transferase</fullName>
    </submittedName>
</protein>
<accession>A0A2N5EGG7</accession>
<keyword evidence="6" id="KW-1185">Reference proteome</keyword>
<dbReference type="SFLD" id="SFLDS00019">
    <property type="entry name" value="Glutathione_Transferase_(cytos"/>
    <property type="match status" value="1"/>
</dbReference>
<evidence type="ECO:0000313" key="5">
    <source>
        <dbReference type="EMBL" id="PLR41615.1"/>
    </source>
</evidence>
<evidence type="ECO:0000259" key="4">
    <source>
        <dbReference type="PROSITE" id="PS50405"/>
    </source>
</evidence>
<dbReference type="OrthoDB" id="5958450at2"/>
<evidence type="ECO:0000259" key="3">
    <source>
        <dbReference type="PROSITE" id="PS50404"/>
    </source>
</evidence>
<dbReference type="InterPro" id="IPR010987">
    <property type="entry name" value="Glutathione-S-Trfase_C-like"/>
</dbReference>
<evidence type="ECO:0000256" key="2">
    <source>
        <dbReference type="ARBA" id="ARBA00022679"/>
    </source>
</evidence>
<dbReference type="PANTHER" id="PTHR44051">
    <property type="entry name" value="GLUTATHIONE S-TRANSFERASE-RELATED"/>
    <property type="match status" value="1"/>
</dbReference>
<proteinExistence type="inferred from homology"/>
<dbReference type="GO" id="GO:0016740">
    <property type="term" value="F:transferase activity"/>
    <property type="evidence" value="ECO:0007669"/>
    <property type="project" value="UniProtKB-KW"/>
</dbReference>